<feature type="transmembrane region" description="Helical" evidence="7">
    <location>
        <begin position="113"/>
        <end position="134"/>
    </location>
</feature>
<dbReference type="InterPro" id="IPR000500">
    <property type="entry name" value="Connexin"/>
</dbReference>
<evidence type="ECO:0000259" key="8">
    <source>
        <dbReference type="SMART" id="SM01089"/>
    </source>
</evidence>
<dbReference type="Gene3D" id="1.20.1440.80">
    <property type="entry name" value="Gap junction channel protein cysteine-rich domain"/>
    <property type="match status" value="1"/>
</dbReference>
<keyword evidence="2" id="KW-1003">Cell membrane</keyword>
<evidence type="ECO:0000256" key="2">
    <source>
        <dbReference type="ARBA" id="ARBA00022475"/>
    </source>
</evidence>
<dbReference type="Ensembl" id="ENSGWIT00000038070.1">
    <property type="protein sequence ID" value="ENSGWIP00000034908.1"/>
    <property type="gene ID" value="ENSGWIG00000018105.1"/>
</dbReference>
<evidence type="ECO:0000313" key="9">
    <source>
        <dbReference type="Ensembl" id="ENSGWIP00000034908.1"/>
    </source>
</evidence>
<reference evidence="9" key="1">
    <citation type="submission" date="2020-06" db="EMBL/GenBank/DDBJ databases">
        <authorList>
            <consortium name="Wellcome Sanger Institute Data Sharing"/>
        </authorList>
    </citation>
    <scope>NUCLEOTIDE SEQUENCE [LARGE SCALE GENOMIC DNA]</scope>
</reference>
<accession>A0A8C5N7L6</accession>
<proteinExistence type="predicted"/>
<feature type="domain" description="Connexin cysteine-rich" evidence="8">
    <location>
        <begin position="123"/>
        <end position="189"/>
    </location>
</feature>
<feature type="transmembrane region" description="Helical" evidence="7">
    <location>
        <begin position="24"/>
        <end position="44"/>
    </location>
</feature>
<dbReference type="PRINTS" id="PR00206">
    <property type="entry name" value="CONNEXIN"/>
</dbReference>
<dbReference type="PANTHER" id="PTHR11984">
    <property type="entry name" value="CONNEXIN"/>
    <property type="match status" value="1"/>
</dbReference>
<dbReference type="PANTHER" id="PTHR11984:SF5">
    <property type="entry name" value="GAP JUNCTION DELTA-3 PROTEIN"/>
    <property type="match status" value="1"/>
</dbReference>
<dbReference type="GO" id="GO:0005922">
    <property type="term" value="C:connexin complex"/>
    <property type="evidence" value="ECO:0007669"/>
    <property type="project" value="InterPro"/>
</dbReference>
<feature type="region of interest" description="Disordered" evidence="6">
    <location>
        <begin position="221"/>
        <end position="275"/>
    </location>
</feature>
<evidence type="ECO:0000313" key="10">
    <source>
        <dbReference type="Proteomes" id="UP000694680"/>
    </source>
</evidence>
<dbReference type="GO" id="GO:0086077">
    <property type="term" value="F:gap junction channel activity involved in AV node cell-bundle of His cell electrical coupling"/>
    <property type="evidence" value="ECO:0007669"/>
    <property type="project" value="TreeGrafter"/>
</dbReference>
<feature type="compositionally biased region" description="Low complexity" evidence="6">
    <location>
        <begin position="229"/>
        <end position="242"/>
    </location>
</feature>
<dbReference type="SMART" id="SM01089">
    <property type="entry name" value="Connexin_CCC"/>
    <property type="match status" value="1"/>
</dbReference>
<keyword evidence="10" id="KW-1185">Reference proteome</keyword>
<dbReference type="Pfam" id="PF00029">
    <property type="entry name" value="Connexin"/>
    <property type="match status" value="1"/>
</dbReference>
<evidence type="ECO:0000256" key="7">
    <source>
        <dbReference type="SAM" id="Phobius"/>
    </source>
</evidence>
<keyword evidence="4 7" id="KW-1133">Transmembrane helix</keyword>
<name>A0A8C5N7L6_GOUWI</name>
<keyword evidence="5 7" id="KW-0472">Membrane</keyword>
<reference evidence="9" key="3">
    <citation type="submission" date="2025-09" db="UniProtKB">
        <authorList>
            <consortium name="Ensembl"/>
        </authorList>
    </citation>
    <scope>IDENTIFICATION</scope>
</reference>
<evidence type="ECO:0000256" key="4">
    <source>
        <dbReference type="ARBA" id="ARBA00022989"/>
    </source>
</evidence>
<reference evidence="9" key="2">
    <citation type="submission" date="2025-08" db="UniProtKB">
        <authorList>
            <consortium name="Ensembl"/>
        </authorList>
    </citation>
    <scope>IDENTIFICATION</scope>
</reference>
<evidence type="ECO:0000256" key="6">
    <source>
        <dbReference type="SAM" id="MobiDB-lite"/>
    </source>
</evidence>
<dbReference type="AlphaFoldDB" id="A0A8C5N7L6"/>
<dbReference type="Proteomes" id="UP000694680">
    <property type="component" value="Chromosome 19"/>
</dbReference>
<dbReference type="GO" id="GO:0007267">
    <property type="term" value="P:cell-cell signaling"/>
    <property type="evidence" value="ECO:0007669"/>
    <property type="project" value="TreeGrafter"/>
</dbReference>
<dbReference type="InterPro" id="IPR038359">
    <property type="entry name" value="Connexin_N_sf"/>
</dbReference>
<dbReference type="InterPro" id="IPR019570">
    <property type="entry name" value="Connexin_CCC"/>
</dbReference>
<sequence>MSFNFFLGGLFDTLQARSPMLGRFWLLLMLVFRMLILGTVASDLFEDEQGEFACNTLQPGCKFWVFHIVLIATPSLLFLMYATHHHNKRNDNSKCSQIGSQDSREDRHFRKLYIVNVTFRIVAEVGFLVGQWLLYGFKVEAQFPCSRFPCPYTVDCFTSRPAEKTIFLCFYFCVGVLSAISSIAELVYISMKWFCVDPELSLSVDHPCVCQNLQNVRHEDVESEEQKPSWKTVSETKSSSVKPMKGFQRSSRSRKVSNLSYKHRSGKYSNSRTLSTPKNNCSNAFFEGVKCFFFFCCCIQTLFD</sequence>
<dbReference type="InterPro" id="IPR013092">
    <property type="entry name" value="Connexin_N"/>
</dbReference>
<feature type="transmembrane region" description="Helical" evidence="7">
    <location>
        <begin position="165"/>
        <end position="188"/>
    </location>
</feature>
<evidence type="ECO:0000256" key="5">
    <source>
        <dbReference type="ARBA" id="ARBA00023136"/>
    </source>
</evidence>
<feature type="compositionally biased region" description="Basic residues" evidence="6">
    <location>
        <begin position="251"/>
        <end position="266"/>
    </location>
</feature>
<keyword evidence="3 7" id="KW-0812">Transmembrane</keyword>
<comment type="subcellular location">
    <subcellularLocation>
        <location evidence="1">Cell membrane</location>
        <topology evidence="1">Multi-pass membrane protein</topology>
    </subcellularLocation>
</comment>
<evidence type="ECO:0000256" key="1">
    <source>
        <dbReference type="ARBA" id="ARBA00004651"/>
    </source>
</evidence>
<feature type="transmembrane region" description="Helical" evidence="7">
    <location>
        <begin position="64"/>
        <end position="82"/>
    </location>
</feature>
<protein>
    <submittedName>
        <fullName evidence="9">Gap junction protein delta 3</fullName>
    </submittedName>
</protein>
<organism evidence="9 10">
    <name type="scientific">Gouania willdenowi</name>
    <name type="common">Blunt-snouted clingfish</name>
    <name type="synonym">Lepadogaster willdenowi</name>
    <dbReference type="NCBI Taxonomy" id="441366"/>
    <lineage>
        <taxon>Eukaryota</taxon>
        <taxon>Metazoa</taxon>
        <taxon>Chordata</taxon>
        <taxon>Craniata</taxon>
        <taxon>Vertebrata</taxon>
        <taxon>Euteleostomi</taxon>
        <taxon>Actinopterygii</taxon>
        <taxon>Neopterygii</taxon>
        <taxon>Teleostei</taxon>
        <taxon>Neoteleostei</taxon>
        <taxon>Acanthomorphata</taxon>
        <taxon>Ovalentaria</taxon>
        <taxon>Blenniimorphae</taxon>
        <taxon>Blenniiformes</taxon>
        <taxon>Gobiesocoidei</taxon>
        <taxon>Gobiesocidae</taxon>
        <taxon>Gobiesocinae</taxon>
        <taxon>Gouania</taxon>
    </lineage>
</organism>
<evidence type="ECO:0000256" key="3">
    <source>
        <dbReference type="ARBA" id="ARBA00022692"/>
    </source>
</evidence>